<dbReference type="AlphaFoldDB" id="A0A1B1NDW6"/>
<dbReference type="STRING" id="1758689.SGUI_2233"/>
<gene>
    <name evidence="2" type="ORF">SGUI_2233</name>
</gene>
<reference evidence="2 3" key="1">
    <citation type="submission" date="2016-03" db="EMBL/GenBank/DDBJ databases">
        <title>Shallow-sea hydrothermal system.</title>
        <authorList>
            <person name="Tang K."/>
        </authorList>
    </citation>
    <scope>NUCLEOTIDE SEQUENCE [LARGE SCALE GENOMIC DNA]</scope>
    <source>
        <strain evidence="2 3">JLT9</strain>
    </source>
</reference>
<organism evidence="2 3">
    <name type="scientific">Serinicoccus hydrothermalis</name>
    <dbReference type="NCBI Taxonomy" id="1758689"/>
    <lineage>
        <taxon>Bacteria</taxon>
        <taxon>Bacillati</taxon>
        <taxon>Actinomycetota</taxon>
        <taxon>Actinomycetes</taxon>
        <taxon>Micrococcales</taxon>
        <taxon>Ornithinimicrobiaceae</taxon>
        <taxon>Serinicoccus</taxon>
    </lineage>
</organism>
<sequence length="189" mass="20021">MGVEDKRSRVDEPHVGALNDLARSLRVRDGGVERFVPWFDPDSGGVAAQDLVLMETPGPRTVAVGDLGFSSEDNADPTAAALREARAGAGLARTAYLRCNVVPWPLVDIAGHRRPPLVADLDDARPALQELLSLLPDLELVVAVGAPRSRGSCGCSPQDRRVCPASPGSSGCRTRPRATRGGARRRGRG</sequence>
<proteinExistence type="predicted"/>
<name>A0A1B1NDW6_9MICO</name>
<dbReference type="EMBL" id="CP014989">
    <property type="protein sequence ID" value="ANS79629.1"/>
    <property type="molecule type" value="Genomic_DNA"/>
</dbReference>
<dbReference type="Proteomes" id="UP000092482">
    <property type="component" value="Chromosome"/>
</dbReference>
<protein>
    <submittedName>
        <fullName evidence="2">Insertion element IS1415 transposase</fullName>
    </submittedName>
</protein>
<accession>A0A1B1NDW6</accession>
<feature type="region of interest" description="Disordered" evidence="1">
    <location>
        <begin position="149"/>
        <end position="189"/>
    </location>
</feature>
<keyword evidence="3" id="KW-1185">Reference proteome</keyword>
<feature type="compositionally biased region" description="Basic residues" evidence="1">
    <location>
        <begin position="174"/>
        <end position="189"/>
    </location>
</feature>
<evidence type="ECO:0000313" key="2">
    <source>
        <dbReference type="EMBL" id="ANS79629.1"/>
    </source>
</evidence>
<evidence type="ECO:0000256" key="1">
    <source>
        <dbReference type="SAM" id="MobiDB-lite"/>
    </source>
</evidence>
<evidence type="ECO:0000313" key="3">
    <source>
        <dbReference type="Proteomes" id="UP000092482"/>
    </source>
</evidence>
<dbReference type="KEGG" id="serj:SGUI_2233"/>